<dbReference type="Proteomes" id="UP000199013">
    <property type="component" value="Unassembled WGS sequence"/>
</dbReference>
<sequence length="101" mass="10790">MSCTGWRGWRVGAVGSECFSSTMCDMKNSIRRTGRHARQTGRTGDVLLLAPSLGLGGGIERYLATLEQALDGSGAQVRRVDLLSPGRRPTLAVKAAFTARP</sequence>
<protein>
    <submittedName>
        <fullName evidence="1">Uncharacterized protein</fullName>
    </submittedName>
</protein>
<evidence type="ECO:0000313" key="2">
    <source>
        <dbReference type="Proteomes" id="UP000199013"/>
    </source>
</evidence>
<keyword evidence="2" id="KW-1185">Reference proteome</keyword>
<dbReference type="AlphaFoldDB" id="A0A1C3NXP9"/>
<name>A0A1C3NXP9_9ACTN</name>
<gene>
    <name evidence="1" type="ORF">FDG2_2457</name>
</gene>
<evidence type="ECO:0000313" key="1">
    <source>
        <dbReference type="EMBL" id="SBW22317.1"/>
    </source>
</evidence>
<organism evidence="1 2">
    <name type="scientific">Candidatus Protofrankia californiensis</name>
    <dbReference type="NCBI Taxonomy" id="1839754"/>
    <lineage>
        <taxon>Bacteria</taxon>
        <taxon>Bacillati</taxon>
        <taxon>Actinomycetota</taxon>
        <taxon>Actinomycetes</taxon>
        <taxon>Frankiales</taxon>
        <taxon>Frankiaceae</taxon>
        <taxon>Protofrankia</taxon>
    </lineage>
</organism>
<proteinExistence type="predicted"/>
<dbReference type="EMBL" id="FLUV01001033">
    <property type="protein sequence ID" value="SBW22317.1"/>
    <property type="molecule type" value="Genomic_DNA"/>
</dbReference>
<accession>A0A1C3NXP9</accession>
<reference evidence="2" key="1">
    <citation type="submission" date="2016-02" db="EMBL/GenBank/DDBJ databases">
        <authorList>
            <person name="Wibberg D."/>
        </authorList>
    </citation>
    <scope>NUCLEOTIDE SEQUENCE [LARGE SCALE GENOMIC DNA]</scope>
</reference>